<dbReference type="RefSeq" id="WP_011813548.1">
    <property type="nucleotide sequence ID" value="NC_008789.1"/>
</dbReference>
<evidence type="ECO:0000313" key="1">
    <source>
        <dbReference type="EMBL" id="ABM61525.1"/>
    </source>
</evidence>
<dbReference type="KEGG" id="hha:Hhal_0745"/>
<dbReference type="OrthoDB" id="13547at2"/>
<dbReference type="SUPFAM" id="SSF81593">
    <property type="entry name" value="Nucleotidyltransferase substrate binding subunit/domain"/>
    <property type="match status" value="1"/>
</dbReference>
<proteinExistence type="predicted"/>
<reference evidence="1 2" key="2">
    <citation type="journal article" date="2013" name="Stand. Genomic Sci.">
        <title>Complete genome sequence of Halorhodospira halophila SL1.</title>
        <authorList>
            <person name="Challacombe J.F."/>
            <person name="Majid S."/>
            <person name="Deole R."/>
            <person name="Brettin T.S."/>
            <person name="Bruce D."/>
            <person name="Delano S.F."/>
            <person name="Detter J.C."/>
            <person name="Gleasner C.D."/>
            <person name="Han C.S."/>
            <person name="Misra M."/>
            <person name="Reitenga K.G."/>
            <person name="Mikhailova N."/>
            <person name="Woyke T."/>
            <person name="Pitluck S."/>
            <person name="Nolan M."/>
            <person name="Land M.L."/>
            <person name="Saunders E."/>
            <person name="Tapia R."/>
            <person name="Lapidus A."/>
            <person name="Ivanova N."/>
            <person name="Hoff W.D."/>
        </authorList>
    </citation>
    <scope>NUCLEOTIDE SEQUENCE [LARGE SCALE GENOMIC DNA]</scope>
    <source>
        <strain evidence="2">DSM 244 / SL1</strain>
    </source>
</reference>
<reference evidence="2" key="1">
    <citation type="submission" date="2006-12" db="EMBL/GenBank/DDBJ databases">
        <title>Complete sequence of Halorhodospira halophila SL1.</title>
        <authorList>
            <consortium name="US DOE Joint Genome Institute"/>
            <person name="Copeland A."/>
            <person name="Lucas S."/>
            <person name="Lapidus A."/>
            <person name="Barry K."/>
            <person name="Detter J.C."/>
            <person name="Glavina del Rio T."/>
            <person name="Hammon N."/>
            <person name="Israni S."/>
            <person name="Dalin E."/>
            <person name="Tice H."/>
            <person name="Pitluck S."/>
            <person name="Saunders E."/>
            <person name="Brettin T."/>
            <person name="Bruce D."/>
            <person name="Han C."/>
            <person name="Tapia R."/>
            <person name="Schmutz J."/>
            <person name="Larimer F."/>
            <person name="Land M."/>
            <person name="Hauser L."/>
            <person name="Kyrpides N."/>
            <person name="Mikhailova N."/>
            <person name="Hoff W."/>
            <person name="Richardson P."/>
        </authorList>
    </citation>
    <scope>NUCLEOTIDE SEQUENCE [LARGE SCALE GENOMIC DNA]</scope>
    <source>
        <strain evidence="2">DSM 244 / SL1</strain>
    </source>
</reference>
<evidence type="ECO:0000313" key="2">
    <source>
        <dbReference type="Proteomes" id="UP000000647"/>
    </source>
</evidence>
<dbReference type="HOGENOM" id="CLU_132694_0_0_6"/>
<organism evidence="1 2">
    <name type="scientific">Halorhodospira halophila (strain DSM 244 / SL1)</name>
    <name type="common">Ectothiorhodospira halophila (strain DSM 244 / SL1)</name>
    <dbReference type="NCBI Taxonomy" id="349124"/>
    <lineage>
        <taxon>Bacteria</taxon>
        <taxon>Pseudomonadati</taxon>
        <taxon>Pseudomonadota</taxon>
        <taxon>Gammaproteobacteria</taxon>
        <taxon>Chromatiales</taxon>
        <taxon>Ectothiorhodospiraceae</taxon>
        <taxon>Halorhodospira</taxon>
    </lineage>
</organism>
<dbReference type="Gene3D" id="1.20.120.330">
    <property type="entry name" value="Nucleotidyltransferases domain 2"/>
    <property type="match status" value="1"/>
</dbReference>
<gene>
    <name evidence="1" type="ordered locus">Hhal_0745</name>
</gene>
<dbReference type="Proteomes" id="UP000000647">
    <property type="component" value="Chromosome"/>
</dbReference>
<keyword evidence="2" id="KW-1185">Reference proteome</keyword>
<sequence>MSSGNRAKLQEAVDACTWHAEILHEDLAEHGDHRYDAPYVAHLDRGRLRLLDQMAYRFTKLQDTIGQQALPGILELAEEPLPPETPFAQKLQQLERIGVIPSAETWRELRETRNAIAHEYPDQPEIRAAVLNRFLQDVEKLLAFWIQIERSYRSLVA</sequence>
<evidence type="ECO:0008006" key="3">
    <source>
        <dbReference type="Google" id="ProtNLM"/>
    </source>
</evidence>
<dbReference type="AlphaFoldDB" id="A1WV13"/>
<name>A1WV13_HALHL</name>
<dbReference type="EMBL" id="CP000544">
    <property type="protein sequence ID" value="ABM61525.1"/>
    <property type="molecule type" value="Genomic_DNA"/>
</dbReference>
<protein>
    <recommendedName>
        <fullName evidence="3">Nucleotidyltransferase substrate binding protein, HI0074 family</fullName>
    </recommendedName>
</protein>
<accession>A1WV13</accession>